<keyword evidence="2" id="KW-1185">Reference proteome</keyword>
<dbReference type="Proteomes" id="UP001063166">
    <property type="component" value="Unassembled WGS sequence"/>
</dbReference>
<evidence type="ECO:0000313" key="1">
    <source>
        <dbReference type="EMBL" id="GLB41255.1"/>
    </source>
</evidence>
<name>A0A9P3PSJ9_LYOSH</name>
<dbReference type="Gene3D" id="2.30.110.10">
    <property type="entry name" value="Electron Transport, Fmn-binding Protein, Chain A"/>
    <property type="match status" value="1"/>
</dbReference>
<proteinExistence type="predicted"/>
<protein>
    <submittedName>
        <fullName evidence="1">Pfam:Pyridox_oxidase</fullName>
    </submittedName>
</protein>
<evidence type="ECO:0000313" key="2">
    <source>
        <dbReference type="Proteomes" id="UP001063166"/>
    </source>
</evidence>
<dbReference type="EMBL" id="BRPK01000009">
    <property type="protein sequence ID" value="GLB41255.1"/>
    <property type="molecule type" value="Genomic_DNA"/>
</dbReference>
<gene>
    <name evidence="1" type="ORF">LshimejAT787_0904700</name>
</gene>
<dbReference type="PANTHER" id="PTHR39336:SF1">
    <property type="entry name" value="PYRIDOXAMINE PHOSPHATE OXIDASE FAMILY PROTEIN (AFU_ORTHOLOGUE AFUA_6G11440)"/>
    <property type="match status" value="1"/>
</dbReference>
<dbReference type="AlphaFoldDB" id="A0A9P3PSJ9"/>
<sequence>MVQYFDKIPDFLISWIDKQKIFWVATAPLTGDGLVNISPKGRAGSFRVVNPNQVWYEDLTGSGIETVAHVRENGRITVLFNAFEGPPRILRLYGKGRVYEFGTPEYEALLPPEKRQPGSRSIIMIDVFKVGTSCGYAVPFYEYKAERNRLHAFSHARELVDIDAEKARDMSSCSVPPRPEKGLKQYWFARNATSLDGLPGILTGHDSLKTFRAMTESVQKDDEREGVVFGAEEFKMVAAFLTGVVLTASYMKFIRSAS</sequence>
<dbReference type="InterPro" id="IPR012349">
    <property type="entry name" value="Split_barrel_FMN-bd"/>
</dbReference>
<accession>A0A9P3PSJ9</accession>
<dbReference type="SUPFAM" id="SSF50475">
    <property type="entry name" value="FMN-binding split barrel"/>
    <property type="match status" value="1"/>
</dbReference>
<dbReference type="OrthoDB" id="539398at2759"/>
<comment type="caution">
    <text evidence="1">The sequence shown here is derived from an EMBL/GenBank/DDBJ whole genome shotgun (WGS) entry which is preliminary data.</text>
</comment>
<reference evidence="1" key="1">
    <citation type="submission" date="2022-07" db="EMBL/GenBank/DDBJ databases">
        <title>The genome of Lyophyllum shimeji provides insight into the initial evolution of ectomycorrhizal fungal genome.</title>
        <authorList>
            <person name="Kobayashi Y."/>
            <person name="Shibata T."/>
            <person name="Hirakawa H."/>
            <person name="Shigenobu S."/>
            <person name="Nishiyama T."/>
            <person name="Yamada A."/>
            <person name="Hasebe M."/>
            <person name="Kawaguchi M."/>
        </authorList>
    </citation>
    <scope>NUCLEOTIDE SEQUENCE</scope>
    <source>
        <strain evidence="1">AT787</strain>
    </source>
</reference>
<organism evidence="1 2">
    <name type="scientific">Lyophyllum shimeji</name>
    <name type="common">Hon-shimeji</name>
    <name type="synonym">Tricholoma shimeji</name>
    <dbReference type="NCBI Taxonomy" id="47721"/>
    <lineage>
        <taxon>Eukaryota</taxon>
        <taxon>Fungi</taxon>
        <taxon>Dikarya</taxon>
        <taxon>Basidiomycota</taxon>
        <taxon>Agaricomycotina</taxon>
        <taxon>Agaricomycetes</taxon>
        <taxon>Agaricomycetidae</taxon>
        <taxon>Agaricales</taxon>
        <taxon>Tricholomatineae</taxon>
        <taxon>Lyophyllaceae</taxon>
        <taxon>Lyophyllum</taxon>
    </lineage>
</organism>
<dbReference type="PANTHER" id="PTHR39336">
    <property type="entry name" value="PYRIDOXAMINE PHOSPHATE OXIDASE FAMILY PROTEIN (AFU_ORTHOLOGUE AFUA_6G11440)"/>
    <property type="match status" value="1"/>
</dbReference>